<keyword evidence="2" id="KW-0812">Transmembrane</keyword>
<dbReference type="SUPFAM" id="SSF54452">
    <property type="entry name" value="MHC antigen-recognition domain"/>
    <property type="match status" value="1"/>
</dbReference>
<accession>A0A7J5ZWD3</accession>
<keyword evidence="1" id="KW-0325">Glycoprotein</keyword>
<dbReference type="GO" id="GO:0009897">
    <property type="term" value="C:external side of plasma membrane"/>
    <property type="evidence" value="ECO:0007669"/>
    <property type="project" value="TreeGrafter"/>
</dbReference>
<organism evidence="4 5">
    <name type="scientific">Ameiurus melas</name>
    <name type="common">Black bullhead</name>
    <name type="synonym">Silurus melas</name>
    <dbReference type="NCBI Taxonomy" id="219545"/>
    <lineage>
        <taxon>Eukaryota</taxon>
        <taxon>Metazoa</taxon>
        <taxon>Chordata</taxon>
        <taxon>Craniata</taxon>
        <taxon>Vertebrata</taxon>
        <taxon>Euteleostomi</taxon>
        <taxon>Actinopterygii</taxon>
        <taxon>Neopterygii</taxon>
        <taxon>Teleostei</taxon>
        <taxon>Ostariophysi</taxon>
        <taxon>Siluriformes</taxon>
        <taxon>Ictaluridae</taxon>
        <taxon>Ameiurus</taxon>
    </lineage>
</organism>
<dbReference type="SMART" id="SM00407">
    <property type="entry name" value="IGc1"/>
    <property type="match status" value="1"/>
</dbReference>
<dbReference type="InterPro" id="IPR036179">
    <property type="entry name" value="Ig-like_dom_sf"/>
</dbReference>
<name>A0A7J5ZWD3_AMEME</name>
<feature type="domain" description="Ig-like" evidence="3">
    <location>
        <begin position="86"/>
        <end position="180"/>
    </location>
</feature>
<dbReference type="AlphaFoldDB" id="A0A7J5ZWD3"/>
<dbReference type="PANTHER" id="PTHR16675">
    <property type="entry name" value="MHC CLASS I-RELATED"/>
    <property type="match status" value="1"/>
</dbReference>
<feature type="transmembrane region" description="Helical" evidence="2">
    <location>
        <begin position="204"/>
        <end position="227"/>
    </location>
</feature>
<dbReference type="Proteomes" id="UP000593565">
    <property type="component" value="Unassembled WGS sequence"/>
</dbReference>
<proteinExistence type="predicted"/>
<evidence type="ECO:0000256" key="1">
    <source>
        <dbReference type="ARBA" id="ARBA00023180"/>
    </source>
</evidence>
<keyword evidence="2" id="KW-0472">Membrane</keyword>
<dbReference type="CDD" id="cd07698">
    <property type="entry name" value="IgC1_MHC_I_alpha3"/>
    <property type="match status" value="1"/>
</dbReference>
<dbReference type="InterPro" id="IPR011161">
    <property type="entry name" value="MHC_I-like_Ag-recog"/>
</dbReference>
<comment type="caution">
    <text evidence="4">The sequence shown here is derived from an EMBL/GenBank/DDBJ whole genome shotgun (WGS) entry which is preliminary data.</text>
</comment>
<dbReference type="Gene3D" id="2.60.40.10">
    <property type="entry name" value="Immunoglobulins"/>
    <property type="match status" value="1"/>
</dbReference>
<dbReference type="Pfam" id="PF00129">
    <property type="entry name" value="MHC_I"/>
    <property type="match status" value="1"/>
</dbReference>
<evidence type="ECO:0000256" key="2">
    <source>
        <dbReference type="SAM" id="Phobius"/>
    </source>
</evidence>
<evidence type="ECO:0000259" key="3">
    <source>
        <dbReference type="PROSITE" id="PS50835"/>
    </source>
</evidence>
<evidence type="ECO:0000313" key="5">
    <source>
        <dbReference type="Proteomes" id="UP000593565"/>
    </source>
</evidence>
<dbReference type="PROSITE" id="PS50835">
    <property type="entry name" value="IG_LIKE"/>
    <property type="match status" value="1"/>
</dbReference>
<dbReference type="GO" id="GO:0005615">
    <property type="term" value="C:extracellular space"/>
    <property type="evidence" value="ECO:0007669"/>
    <property type="project" value="TreeGrafter"/>
</dbReference>
<dbReference type="InterPro" id="IPR003597">
    <property type="entry name" value="Ig_C1-set"/>
</dbReference>
<dbReference type="Gene3D" id="3.30.500.10">
    <property type="entry name" value="MHC class I-like antigen recognition-like"/>
    <property type="match status" value="1"/>
</dbReference>
<dbReference type="SUPFAM" id="SSF48726">
    <property type="entry name" value="Immunoglobulin"/>
    <property type="match status" value="1"/>
</dbReference>
<dbReference type="InterPro" id="IPR013783">
    <property type="entry name" value="Ig-like_fold"/>
</dbReference>
<dbReference type="InterPro" id="IPR037055">
    <property type="entry name" value="MHC_I-like_Ag-recog_sf"/>
</dbReference>
<keyword evidence="5" id="KW-1185">Reference proteome</keyword>
<evidence type="ECO:0000313" key="4">
    <source>
        <dbReference type="EMBL" id="KAF4074733.1"/>
    </source>
</evidence>
<reference evidence="4 5" key="1">
    <citation type="submission" date="2020-02" db="EMBL/GenBank/DDBJ databases">
        <title>A chromosome-scale genome assembly of the black bullhead catfish (Ameiurus melas).</title>
        <authorList>
            <person name="Wen M."/>
            <person name="Zham M."/>
            <person name="Cabau C."/>
            <person name="Klopp C."/>
            <person name="Donnadieu C."/>
            <person name="Roques C."/>
            <person name="Bouchez O."/>
            <person name="Lampietro C."/>
            <person name="Jouanno E."/>
            <person name="Herpin A."/>
            <person name="Louis A."/>
            <person name="Berthelot C."/>
            <person name="Parey E."/>
            <person name="Roest-Crollius H."/>
            <person name="Braasch I."/>
            <person name="Postlethwait J."/>
            <person name="Robinson-Rechavi M."/>
            <person name="Echchiki A."/>
            <person name="Begum T."/>
            <person name="Montfort J."/>
            <person name="Schartl M."/>
            <person name="Bobe J."/>
            <person name="Guiguen Y."/>
        </authorList>
    </citation>
    <scope>NUCLEOTIDE SEQUENCE [LARGE SCALE GENOMIC DNA]</scope>
    <source>
        <strain evidence="4">M_S1</strain>
        <tissue evidence="4">Blood</tissue>
    </source>
</reference>
<dbReference type="InterPro" id="IPR007110">
    <property type="entry name" value="Ig-like_dom"/>
</dbReference>
<dbReference type="EMBL" id="JAAGNN010000022">
    <property type="protein sequence ID" value="KAF4074733.1"/>
    <property type="molecule type" value="Genomic_DNA"/>
</dbReference>
<dbReference type="InterPro" id="IPR011162">
    <property type="entry name" value="MHC_I/II-like_Ag-recog"/>
</dbReference>
<dbReference type="InterPro" id="IPR050208">
    <property type="entry name" value="MHC_class-I_related"/>
</dbReference>
<gene>
    <name evidence="4" type="ORF">AMELA_G00242650</name>
</gene>
<dbReference type="PANTHER" id="PTHR16675:SF237">
    <property type="entry name" value="MHC CLASS I ANTIGEN TRANSCRIPT VARIANT 1-RELATED"/>
    <property type="match status" value="1"/>
</dbReference>
<keyword evidence="2" id="KW-1133">Transmembrane helix</keyword>
<protein>
    <recommendedName>
        <fullName evidence="3">Ig-like domain-containing protein</fullName>
    </recommendedName>
</protein>
<sequence length="243" mass="27140">MVEVTHSLQYVYTGVTPGINFPEFTALGQVDGQQFDYYDSKIRKKIPKMEWILKVNADDPHYWNKGTQILQGNQETFKVNMNTAMQRFNQTAVPPTASVFQKHSVSRVGVYATGFFPKTVMITWQKDGEDVYEDVDLGETLPNQDGSFQKRSVLTVSAEDLQKHTYTCMIQHSSLEKEMVLHKRDLRILNPDVISCGRSGGAPIGIIVGVVAVLLVLVVVVAGIVVWKKKNSGFKPVPPKPGK</sequence>
<dbReference type="Pfam" id="PF07654">
    <property type="entry name" value="C1-set"/>
    <property type="match status" value="1"/>
</dbReference>
<dbReference type="GO" id="GO:0006955">
    <property type="term" value="P:immune response"/>
    <property type="evidence" value="ECO:0007669"/>
    <property type="project" value="TreeGrafter"/>
</dbReference>